<reference evidence="1 2" key="1">
    <citation type="submission" date="2020-09" db="EMBL/GenBank/DDBJ databases">
        <title>De no assembly of potato wild relative species, Solanum commersonii.</title>
        <authorList>
            <person name="Cho K."/>
        </authorList>
    </citation>
    <scope>NUCLEOTIDE SEQUENCE [LARGE SCALE GENOMIC DNA]</scope>
    <source>
        <strain evidence="1">LZ3.2</strain>
        <tissue evidence="1">Leaf</tissue>
    </source>
</reference>
<dbReference type="EMBL" id="JACXVP010000004">
    <property type="protein sequence ID" value="KAG5611162.1"/>
    <property type="molecule type" value="Genomic_DNA"/>
</dbReference>
<comment type="caution">
    <text evidence="1">The sequence shown here is derived from an EMBL/GenBank/DDBJ whole genome shotgun (WGS) entry which is preliminary data.</text>
</comment>
<sequence>MLLKIRHLAYSAYMRASRLEADVPWMIERAILATLTPLRSSIDALIARVEICREVPTSSDMPLDATGYKTIEDVADAESEAKTDKE</sequence>
<evidence type="ECO:0000313" key="1">
    <source>
        <dbReference type="EMBL" id="KAG5611162.1"/>
    </source>
</evidence>
<accession>A0A9J5ZET0</accession>
<keyword evidence="2" id="KW-1185">Reference proteome</keyword>
<dbReference type="AlphaFoldDB" id="A0A9J5ZET0"/>
<organism evidence="1 2">
    <name type="scientific">Solanum commersonii</name>
    <name type="common">Commerson's wild potato</name>
    <name type="synonym">Commerson's nightshade</name>
    <dbReference type="NCBI Taxonomy" id="4109"/>
    <lineage>
        <taxon>Eukaryota</taxon>
        <taxon>Viridiplantae</taxon>
        <taxon>Streptophyta</taxon>
        <taxon>Embryophyta</taxon>
        <taxon>Tracheophyta</taxon>
        <taxon>Spermatophyta</taxon>
        <taxon>Magnoliopsida</taxon>
        <taxon>eudicotyledons</taxon>
        <taxon>Gunneridae</taxon>
        <taxon>Pentapetalae</taxon>
        <taxon>asterids</taxon>
        <taxon>lamiids</taxon>
        <taxon>Solanales</taxon>
        <taxon>Solanaceae</taxon>
        <taxon>Solanoideae</taxon>
        <taxon>Solaneae</taxon>
        <taxon>Solanum</taxon>
    </lineage>
</organism>
<name>A0A9J5ZET0_SOLCO</name>
<dbReference type="Proteomes" id="UP000824120">
    <property type="component" value="Chromosome 4"/>
</dbReference>
<proteinExistence type="predicted"/>
<protein>
    <submittedName>
        <fullName evidence="1">Uncharacterized protein</fullName>
    </submittedName>
</protein>
<gene>
    <name evidence="1" type="ORF">H5410_022443</name>
</gene>
<evidence type="ECO:0000313" key="2">
    <source>
        <dbReference type="Proteomes" id="UP000824120"/>
    </source>
</evidence>